<evidence type="ECO:0000313" key="1">
    <source>
        <dbReference type="EMBL" id="EEJ72052.1"/>
    </source>
</evidence>
<protein>
    <submittedName>
        <fullName evidence="1">Uncharacterized protein</fullName>
    </submittedName>
</protein>
<dbReference type="HOGENOM" id="CLU_3253411_0_0_9"/>
<organism evidence="1 2">
    <name type="scientific">Lactobacillus ultunensis DSM 16047</name>
    <dbReference type="NCBI Taxonomy" id="525365"/>
    <lineage>
        <taxon>Bacteria</taxon>
        <taxon>Bacillati</taxon>
        <taxon>Bacillota</taxon>
        <taxon>Bacilli</taxon>
        <taxon>Lactobacillales</taxon>
        <taxon>Lactobacillaceae</taxon>
        <taxon>Lactobacillus</taxon>
    </lineage>
</organism>
<dbReference type="AlphaFoldDB" id="C2EN10"/>
<gene>
    <name evidence="1" type="ORF">HMPREF0548_1056</name>
</gene>
<dbReference type="EMBL" id="ACGU01000049">
    <property type="protein sequence ID" value="EEJ72052.1"/>
    <property type="molecule type" value="Genomic_DNA"/>
</dbReference>
<keyword evidence="2" id="KW-1185">Reference proteome</keyword>
<sequence>MKKIGYVIASKEEGYFVQPLVMVVLFPQFVKYFEQQKNIINW</sequence>
<reference evidence="1 2" key="1">
    <citation type="submission" date="2009-01" db="EMBL/GenBank/DDBJ databases">
        <authorList>
            <person name="Qin X."/>
            <person name="Bachman B."/>
            <person name="Battles P."/>
            <person name="Bell A."/>
            <person name="Bess C."/>
            <person name="Bickham C."/>
            <person name="Chaboub L."/>
            <person name="Chen D."/>
            <person name="Coyle M."/>
            <person name="Deiros D.R."/>
            <person name="Dinh H."/>
            <person name="Forbes L."/>
            <person name="Fowler G."/>
            <person name="Francisco L."/>
            <person name="Fu Q."/>
            <person name="Gubbala S."/>
            <person name="Hale W."/>
            <person name="Han Y."/>
            <person name="Hemphill L."/>
            <person name="Highlander S.K."/>
            <person name="Hirani K."/>
            <person name="Hogues M."/>
            <person name="Jackson L."/>
            <person name="Jakkamsetti A."/>
            <person name="Javaid M."/>
            <person name="Jiang H."/>
            <person name="Korchina V."/>
            <person name="Kovar C."/>
            <person name="Lara F."/>
            <person name="Lee S."/>
            <person name="Mata R."/>
            <person name="Mathew T."/>
            <person name="Moen C."/>
            <person name="Morales K."/>
            <person name="Munidasa M."/>
            <person name="Nazareth L."/>
            <person name="Ngo R."/>
            <person name="Nguyen L."/>
            <person name="Okwuonu G."/>
            <person name="Ongeri F."/>
            <person name="Patil S."/>
            <person name="Petrosino J."/>
            <person name="Pham C."/>
            <person name="Pham P."/>
            <person name="Pu L.-L."/>
            <person name="Puazo M."/>
            <person name="Raj R."/>
            <person name="Reid J."/>
            <person name="Rouhana J."/>
            <person name="Saada N."/>
            <person name="Shang Y."/>
            <person name="Simmons D."/>
            <person name="Thornton R."/>
            <person name="Warren J."/>
            <person name="Weissenberger G."/>
            <person name="Zhang J."/>
            <person name="Zhang L."/>
            <person name="Zhou C."/>
            <person name="Zhu D."/>
            <person name="Muzny D."/>
            <person name="Worley K."/>
            <person name="Gibbs R."/>
        </authorList>
    </citation>
    <scope>NUCLEOTIDE SEQUENCE [LARGE SCALE GENOMIC DNA]</scope>
    <source>
        <strain evidence="1 2">DSM 16047</strain>
    </source>
</reference>
<name>C2EN10_9LACO</name>
<evidence type="ECO:0000313" key="2">
    <source>
        <dbReference type="Proteomes" id="UP000005583"/>
    </source>
</evidence>
<accession>C2EN10</accession>
<dbReference type="STRING" id="525365.HMPREF0548_1056"/>
<dbReference type="Proteomes" id="UP000005583">
    <property type="component" value="Unassembled WGS sequence"/>
</dbReference>
<proteinExistence type="predicted"/>
<comment type="caution">
    <text evidence="1">The sequence shown here is derived from an EMBL/GenBank/DDBJ whole genome shotgun (WGS) entry which is preliminary data.</text>
</comment>